<dbReference type="GO" id="GO:0005576">
    <property type="term" value="C:extracellular region"/>
    <property type="evidence" value="ECO:0007669"/>
    <property type="project" value="TreeGrafter"/>
</dbReference>
<evidence type="ECO:0000256" key="2">
    <source>
        <dbReference type="ARBA" id="ARBA00012729"/>
    </source>
</evidence>
<evidence type="ECO:0000256" key="7">
    <source>
        <dbReference type="ARBA" id="ARBA00023326"/>
    </source>
</evidence>
<feature type="chain" id="PRO_5012823741" description="chitinase" evidence="9">
    <location>
        <begin position="25"/>
        <end position="487"/>
    </location>
</feature>
<evidence type="ECO:0000256" key="4">
    <source>
        <dbReference type="ARBA" id="ARBA00023024"/>
    </source>
</evidence>
<evidence type="ECO:0000313" key="11">
    <source>
        <dbReference type="EMBL" id="ORZ18859.1"/>
    </source>
</evidence>
<dbReference type="GO" id="GO:0008843">
    <property type="term" value="F:endochitinase activity"/>
    <property type="evidence" value="ECO:0007669"/>
    <property type="project" value="UniProtKB-EC"/>
</dbReference>
<feature type="compositionally biased region" description="Low complexity" evidence="8">
    <location>
        <begin position="420"/>
        <end position="429"/>
    </location>
</feature>
<dbReference type="PROSITE" id="PS51910">
    <property type="entry name" value="GH18_2"/>
    <property type="match status" value="1"/>
</dbReference>
<proteinExistence type="predicted"/>
<dbReference type="SUPFAM" id="SSF51445">
    <property type="entry name" value="(Trans)glycosidases"/>
    <property type="match status" value="1"/>
</dbReference>
<evidence type="ECO:0000256" key="3">
    <source>
        <dbReference type="ARBA" id="ARBA00022801"/>
    </source>
</evidence>
<dbReference type="CDD" id="cd02877">
    <property type="entry name" value="GH18_hevamine_XipI_class_III"/>
    <property type="match status" value="1"/>
</dbReference>
<evidence type="ECO:0000256" key="6">
    <source>
        <dbReference type="ARBA" id="ARBA00023295"/>
    </source>
</evidence>
<evidence type="ECO:0000256" key="1">
    <source>
        <dbReference type="ARBA" id="ARBA00000822"/>
    </source>
</evidence>
<keyword evidence="5" id="KW-0119">Carbohydrate metabolism</keyword>
<dbReference type="Gene3D" id="3.20.20.80">
    <property type="entry name" value="Glycosidases"/>
    <property type="match status" value="1"/>
</dbReference>
<evidence type="ECO:0000313" key="12">
    <source>
        <dbReference type="Proteomes" id="UP000193560"/>
    </source>
</evidence>
<evidence type="ECO:0000256" key="5">
    <source>
        <dbReference type="ARBA" id="ARBA00023277"/>
    </source>
</evidence>
<feature type="signal peptide" evidence="9">
    <location>
        <begin position="1"/>
        <end position="24"/>
    </location>
</feature>
<dbReference type="InterPro" id="IPR001223">
    <property type="entry name" value="Glyco_hydro18_cat"/>
</dbReference>
<dbReference type="OrthoDB" id="6020543at2759"/>
<comment type="catalytic activity">
    <reaction evidence="1">
        <text>Random endo-hydrolysis of N-acetyl-beta-D-glucosaminide (1-&gt;4)-beta-linkages in chitin and chitodextrins.</text>
        <dbReference type="EC" id="3.2.1.14"/>
    </reaction>
</comment>
<keyword evidence="12" id="KW-1185">Reference proteome</keyword>
<accession>A0A1X2IM57</accession>
<dbReference type="PANTHER" id="PTHR45708">
    <property type="entry name" value="ENDOCHITINASE"/>
    <property type="match status" value="1"/>
</dbReference>
<dbReference type="PROSITE" id="PS01095">
    <property type="entry name" value="GH18_1"/>
    <property type="match status" value="1"/>
</dbReference>
<dbReference type="InterPro" id="IPR045321">
    <property type="entry name" value="Cts1-like"/>
</dbReference>
<keyword evidence="9" id="KW-0732">Signal</keyword>
<dbReference type="Proteomes" id="UP000193560">
    <property type="component" value="Unassembled WGS sequence"/>
</dbReference>
<gene>
    <name evidence="11" type="ORF">BCR42DRAFT_411729</name>
</gene>
<feature type="domain" description="GH18" evidence="10">
    <location>
        <begin position="25"/>
        <end position="313"/>
    </location>
</feature>
<dbReference type="PANTHER" id="PTHR45708:SF49">
    <property type="entry name" value="ENDOCHITINASE"/>
    <property type="match status" value="1"/>
</dbReference>
<keyword evidence="4" id="KW-0146">Chitin degradation</keyword>
<sequence>MMQASVLSWITLVTFFVLVNDTMALKLIQYWGQNSASTNHGGKAAQKSLSYYCQDDTQDILMISFVHQFGTNQEMAFDLSTESNHCKGLIQGTQLLDCPQMEKEIQTCQKKGKKILLSLGGASGSYGLASAKDGETWANKLWNTFGNGHDAKLRPFGKAVVDGFDLDIEAGSVEGYTAFVKTMRKHYSKDSSRTYYISGAPQCPFPDAWLGDALKHAWFDFYCSPKGSQFNYDTWENWAKKDSINKKVELYLGIPASPSAAGSGYLPLKELVKTIQKLKSSPYFGGVMMWDVSQAYSEHPNFAKAVAKVIHNGKSGKVDDDDDKGGNNAKDKNHNKDDEDNNDDEDKDNDGEDSDGDNENGGDQPTATTSSTVSTPTSGSSSKSKHHHHHNHHKHHRPHHHHTKSTSSVPTSTHAKKPTSTHTSSPSDESASKNSGKPKHGSKCSSTDTFRCIEGGFGQCDQGKWLVRPCNGSLKCKMASSGLVLCT</sequence>
<feature type="compositionally biased region" description="Low complexity" evidence="8">
    <location>
        <begin position="361"/>
        <end position="382"/>
    </location>
</feature>
<comment type="caution">
    <text evidence="11">The sequence shown here is derived from an EMBL/GenBank/DDBJ whole genome shotgun (WGS) entry which is preliminary data.</text>
</comment>
<dbReference type="InterPro" id="IPR050542">
    <property type="entry name" value="Glycosyl_Hydrlase18_Chitinase"/>
</dbReference>
<protein>
    <recommendedName>
        <fullName evidence="2">chitinase</fullName>
        <ecNumber evidence="2">3.2.1.14</ecNumber>
    </recommendedName>
</protein>
<dbReference type="AlphaFoldDB" id="A0A1X2IM57"/>
<keyword evidence="7" id="KW-0624">Polysaccharide degradation</keyword>
<name>A0A1X2IM57_9FUNG</name>
<dbReference type="STRING" id="90262.A0A1X2IM57"/>
<dbReference type="InterPro" id="IPR017853">
    <property type="entry name" value="GH"/>
</dbReference>
<organism evidence="11 12">
    <name type="scientific">Absidia repens</name>
    <dbReference type="NCBI Taxonomy" id="90262"/>
    <lineage>
        <taxon>Eukaryota</taxon>
        <taxon>Fungi</taxon>
        <taxon>Fungi incertae sedis</taxon>
        <taxon>Mucoromycota</taxon>
        <taxon>Mucoromycotina</taxon>
        <taxon>Mucoromycetes</taxon>
        <taxon>Mucorales</taxon>
        <taxon>Cunninghamellaceae</taxon>
        <taxon>Absidia</taxon>
    </lineage>
</organism>
<feature type="compositionally biased region" description="Basic residues" evidence="8">
    <location>
        <begin position="383"/>
        <end position="404"/>
    </location>
</feature>
<dbReference type="EC" id="3.2.1.14" evidence="2"/>
<evidence type="ECO:0000259" key="10">
    <source>
        <dbReference type="PROSITE" id="PS51910"/>
    </source>
</evidence>
<feature type="compositionally biased region" description="Acidic residues" evidence="8">
    <location>
        <begin position="338"/>
        <end position="360"/>
    </location>
</feature>
<keyword evidence="3 11" id="KW-0378">Hydrolase</keyword>
<evidence type="ECO:0000256" key="9">
    <source>
        <dbReference type="SAM" id="SignalP"/>
    </source>
</evidence>
<reference evidence="11 12" key="1">
    <citation type="submission" date="2016-07" db="EMBL/GenBank/DDBJ databases">
        <title>Pervasive Adenine N6-methylation of Active Genes in Fungi.</title>
        <authorList>
            <consortium name="DOE Joint Genome Institute"/>
            <person name="Mondo S.J."/>
            <person name="Dannebaum R.O."/>
            <person name="Kuo R.C."/>
            <person name="Labutti K."/>
            <person name="Haridas S."/>
            <person name="Kuo A."/>
            <person name="Salamov A."/>
            <person name="Ahrendt S.R."/>
            <person name="Lipzen A."/>
            <person name="Sullivan W."/>
            <person name="Andreopoulos W.B."/>
            <person name="Clum A."/>
            <person name="Lindquist E."/>
            <person name="Daum C."/>
            <person name="Ramamoorthy G.K."/>
            <person name="Gryganskyi A."/>
            <person name="Culley D."/>
            <person name="Magnuson J.K."/>
            <person name="James T.Y."/>
            <person name="O'Malley M.A."/>
            <person name="Stajich J.E."/>
            <person name="Spatafora J.W."/>
            <person name="Visel A."/>
            <person name="Grigoriev I.V."/>
        </authorList>
    </citation>
    <scope>NUCLEOTIDE SEQUENCE [LARGE SCALE GENOMIC DNA]</scope>
    <source>
        <strain evidence="11 12">NRRL 1336</strain>
    </source>
</reference>
<keyword evidence="6" id="KW-0326">Glycosidase</keyword>
<dbReference type="InterPro" id="IPR001579">
    <property type="entry name" value="Glyco_hydro_18_chit_AS"/>
</dbReference>
<dbReference type="GO" id="GO:0000272">
    <property type="term" value="P:polysaccharide catabolic process"/>
    <property type="evidence" value="ECO:0007669"/>
    <property type="project" value="UniProtKB-KW"/>
</dbReference>
<dbReference type="EMBL" id="MCGE01000008">
    <property type="protein sequence ID" value="ORZ18859.1"/>
    <property type="molecule type" value="Genomic_DNA"/>
</dbReference>
<feature type="region of interest" description="Disordered" evidence="8">
    <location>
        <begin position="313"/>
        <end position="445"/>
    </location>
</feature>
<evidence type="ECO:0000256" key="8">
    <source>
        <dbReference type="SAM" id="MobiDB-lite"/>
    </source>
</evidence>
<dbReference type="GO" id="GO:0006032">
    <property type="term" value="P:chitin catabolic process"/>
    <property type="evidence" value="ECO:0007669"/>
    <property type="project" value="UniProtKB-KW"/>
</dbReference>